<dbReference type="PANTHER" id="PTHR43101:SF1">
    <property type="entry name" value="BETA-FRUCTOSIDASE"/>
    <property type="match status" value="1"/>
</dbReference>
<dbReference type="GO" id="GO:0016787">
    <property type="term" value="F:hydrolase activity"/>
    <property type="evidence" value="ECO:0007669"/>
    <property type="project" value="UniProtKB-KW"/>
</dbReference>
<protein>
    <recommendedName>
        <fullName evidence="2">beta-fructofuranosidase</fullName>
        <ecNumber evidence="2">3.2.1.26</ecNumber>
    </recommendedName>
</protein>
<dbReference type="RefSeq" id="WP_311863417.1">
    <property type="nucleotide sequence ID" value="NZ_JAUZVV010000003.1"/>
</dbReference>
<evidence type="ECO:0000313" key="6">
    <source>
        <dbReference type="EMBL" id="MDT3318106.1"/>
    </source>
</evidence>
<dbReference type="EC" id="3.2.1.26" evidence="2"/>
<comment type="caution">
    <text evidence="6">The sequence shown here is derived from an EMBL/GenBank/DDBJ whole genome shotgun (WGS) entry which is preliminary data.</text>
</comment>
<dbReference type="InterPro" id="IPR023296">
    <property type="entry name" value="Glyco_hydro_beta-prop_sf"/>
</dbReference>
<dbReference type="PANTHER" id="PTHR43101">
    <property type="entry name" value="BETA-FRUCTOSIDASE"/>
    <property type="match status" value="1"/>
</dbReference>
<keyword evidence="7" id="KW-1185">Reference proteome</keyword>
<name>A0ABU3GF67_9MICO</name>
<keyword evidence="4" id="KW-0326">Glycosidase</keyword>
<feature type="domain" description="Glycosyl hydrolase family 32 N-terminal" evidence="5">
    <location>
        <begin position="12"/>
        <end position="297"/>
    </location>
</feature>
<evidence type="ECO:0000256" key="3">
    <source>
        <dbReference type="ARBA" id="ARBA00022801"/>
    </source>
</evidence>
<evidence type="ECO:0000256" key="4">
    <source>
        <dbReference type="ARBA" id="ARBA00023295"/>
    </source>
</evidence>
<dbReference type="Proteomes" id="UP001251849">
    <property type="component" value="Unassembled WGS sequence"/>
</dbReference>
<dbReference type="EMBL" id="JAUZVV010000003">
    <property type="protein sequence ID" value="MDT3318106.1"/>
    <property type="molecule type" value="Genomic_DNA"/>
</dbReference>
<proteinExistence type="inferred from homology"/>
<dbReference type="SUPFAM" id="SSF75005">
    <property type="entry name" value="Arabinanase/levansucrase/invertase"/>
    <property type="match status" value="1"/>
</dbReference>
<dbReference type="SMART" id="SM00640">
    <property type="entry name" value="Glyco_32"/>
    <property type="match status" value="1"/>
</dbReference>
<keyword evidence="3 6" id="KW-0378">Hydrolase</keyword>
<dbReference type="Pfam" id="PF00251">
    <property type="entry name" value="Glyco_hydro_32N"/>
    <property type="match status" value="1"/>
</dbReference>
<dbReference type="CDD" id="cd08996">
    <property type="entry name" value="GH32_FFase"/>
    <property type="match status" value="1"/>
</dbReference>
<evidence type="ECO:0000256" key="1">
    <source>
        <dbReference type="ARBA" id="ARBA00009902"/>
    </source>
</evidence>
<evidence type="ECO:0000313" key="7">
    <source>
        <dbReference type="Proteomes" id="UP001251849"/>
    </source>
</evidence>
<dbReference type="InterPro" id="IPR013148">
    <property type="entry name" value="Glyco_hydro_32_N"/>
</dbReference>
<reference evidence="6 7" key="1">
    <citation type="submission" date="2023-08" db="EMBL/GenBank/DDBJ databases">
        <title>Microbacterium aquilitoris sp. nov. and Microbacterium gwkjibeachense sp. nov., isolated from beach.</title>
        <authorList>
            <person name="Lee S.D."/>
            <person name="Yang H."/>
            <person name="Kim I."/>
        </authorList>
    </citation>
    <scope>NUCLEOTIDE SEQUENCE [LARGE SCALE GENOMIC DNA]</scope>
    <source>
        <strain evidence="6 7">KSW4-11</strain>
    </source>
</reference>
<evidence type="ECO:0000259" key="5">
    <source>
        <dbReference type="Pfam" id="PF00251"/>
    </source>
</evidence>
<dbReference type="InterPro" id="IPR051214">
    <property type="entry name" value="GH32_Enzymes"/>
</dbReference>
<accession>A0ABU3GF67</accession>
<dbReference type="Gene3D" id="2.115.10.20">
    <property type="entry name" value="Glycosyl hydrolase domain, family 43"/>
    <property type="match status" value="1"/>
</dbReference>
<gene>
    <name evidence="6" type="ORF">Q9S71_14860</name>
</gene>
<evidence type="ECO:0000256" key="2">
    <source>
        <dbReference type="ARBA" id="ARBA00012758"/>
    </source>
</evidence>
<organism evidence="6 7">
    <name type="scientific">Microbacterium gawkjiense</name>
    <dbReference type="NCBI Taxonomy" id="3067309"/>
    <lineage>
        <taxon>Bacteria</taxon>
        <taxon>Bacillati</taxon>
        <taxon>Actinomycetota</taxon>
        <taxon>Actinomycetes</taxon>
        <taxon>Micrococcales</taxon>
        <taxon>Microbacteriaceae</taxon>
        <taxon>Microbacterium</taxon>
    </lineage>
</organism>
<sequence length="413" mass="44773">MMEKQMRPQFHFTARGWINDPHGITYTGGRYHAFFQYVPDSTSWSLGCSWGHASGNDLFSLTELPPALAPGDGDAGIWSGSVLVTADGSPRIFYTSVSAHNPAVGRVRTATTTDPDWVTWEKGPVVAEASPEWGAEVFRDPVIIADEDGWRMLVGAGLTDKVAAVVGFTSTDGVTWRASGLVASRPGGDREPAWSGSMWECPQIIEIDGQHALIVSVWDQDELYDVLYALGSYVNGTFTADTWGHLSYGPSPYAATTFRDSDGHPCVMFWLRGIEGDGWAGAHSLPYRIAASSNRLSLSPHPDLDLYHDDAATIGSAADILWPEHADTTLKIVHRAASVLEIAREGQQLRVSVGGHSHEVPWVGEVRVVLDGPILEISSFAGVFACPITPLAENWELVGSGLRLRRLRQHAGA</sequence>
<dbReference type="InterPro" id="IPR001362">
    <property type="entry name" value="Glyco_hydro_32"/>
</dbReference>
<comment type="similarity">
    <text evidence="1">Belongs to the glycosyl hydrolase 32 family.</text>
</comment>